<keyword evidence="2" id="KW-1185">Reference proteome</keyword>
<reference evidence="1" key="2">
    <citation type="submission" date="2022-06" db="UniProtKB">
        <authorList>
            <consortium name="EnsemblMetazoa"/>
        </authorList>
    </citation>
    <scope>IDENTIFICATION</scope>
    <source>
        <strain evidence="1">PS312</strain>
    </source>
</reference>
<reference evidence="2" key="1">
    <citation type="journal article" date="2008" name="Nat. Genet.">
        <title>The Pristionchus pacificus genome provides a unique perspective on nematode lifestyle and parasitism.</title>
        <authorList>
            <person name="Dieterich C."/>
            <person name="Clifton S.W."/>
            <person name="Schuster L.N."/>
            <person name="Chinwalla A."/>
            <person name="Delehaunty K."/>
            <person name="Dinkelacker I."/>
            <person name="Fulton L."/>
            <person name="Fulton R."/>
            <person name="Godfrey J."/>
            <person name="Minx P."/>
            <person name="Mitreva M."/>
            <person name="Roeseler W."/>
            <person name="Tian H."/>
            <person name="Witte H."/>
            <person name="Yang S.P."/>
            <person name="Wilson R.K."/>
            <person name="Sommer R.J."/>
        </authorList>
    </citation>
    <scope>NUCLEOTIDE SEQUENCE [LARGE SCALE GENOMIC DNA]</scope>
    <source>
        <strain evidence="2">PS312</strain>
    </source>
</reference>
<dbReference type="Proteomes" id="UP000005239">
    <property type="component" value="Unassembled WGS sequence"/>
</dbReference>
<evidence type="ECO:0000313" key="1">
    <source>
        <dbReference type="EnsemblMetazoa" id="PPA44199.1"/>
    </source>
</evidence>
<dbReference type="AlphaFoldDB" id="A0A2A6CWY9"/>
<protein>
    <submittedName>
        <fullName evidence="1">Uncharacterized protein</fullName>
    </submittedName>
</protein>
<accession>A0A2A6CWY9</accession>
<evidence type="ECO:0000313" key="2">
    <source>
        <dbReference type="Proteomes" id="UP000005239"/>
    </source>
</evidence>
<dbReference type="EnsemblMetazoa" id="PPA44199.1">
    <property type="protein sequence ID" value="PPA44199.1"/>
    <property type="gene ID" value="WBGene00282568"/>
</dbReference>
<proteinExistence type="predicted"/>
<sequence>MLLTQSLKTQTGLPIPSFPYNQRLPETFLGTSPVMSNEVYGDSHVAMAFPQLTAANKALNRSHELLEVDEQFMTMPAISTYTEQQITTVTTSESLITTVTNHYSH</sequence>
<accession>A0A8R1YZB9</accession>
<organism evidence="1 2">
    <name type="scientific">Pristionchus pacificus</name>
    <name type="common">Parasitic nematode worm</name>
    <dbReference type="NCBI Taxonomy" id="54126"/>
    <lineage>
        <taxon>Eukaryota</taxon>
        <taxon>Metazoa</taxon>
        <taxon>Ecdysozoa</taxon>
        <taxon>Nematoda</taxon>
        <taxon>Chromadorea</taxon>
        <taxon>Rhabditida</taxon>
        <taxon>Rhabditina</taxon>
        <taxon>Diplogasteromorpha</taxon>
        <taxon>Diplogasteroidea</taxon>
        <taxon>Neodiplogasteridae</taxon>
        <taxon>Pristionchus</taxon>
    </lineage>
</organism>
<name>A0A2A6CWY9_PRIPA</name>
<gene>
    <name evidence="1" type="primary">WBGene00282568</name>
</gene>